<keyword evidence="5" id="KW-1185">Reference proteome</keyword>
<evidence type="ECO:0000256" key="1">
    <source>
        <dbReference type="SAM" id="MobiDB-lite"/>
    </source>
</evidence>
<dbReference type="Proteomes" id="UP001152797">
    <property type="component" value="Unassembled WGS sequence"/>
</dbReference>
<evidence type="ECO:0000313" key="2">
    <source>
        <dbReference type="EMBL" id="CAI3989604.1"/>
    </source>
</evidence>
<gene>
    <name evidence="2" type="ORF">C1SCF055_LOCUS16667</name>
</gene>
<dbReference type="EMBL" id="CAMXCT020001387">
    <property type="protein sequence ID" value="CAL1142979.1"/>
    <property type="molecule type" value="Genomic_DNA"/>
</dbReference>
<name>A0A9P1CDG7_9DINO</name>
<feature type="compositionally biased region" description="Low complexity" evidence="1">
    <location>
        <begin position="369"/>
        <end position="399"/>
    </location>
</feature>
<dbReference type="AlphaFoldDB" id="A0A9P1CDG7"/>
<comment type="caution">
    <text evidence="2">The sequence shown here is derived from an EMBL/GenBank/DDBJ whole genome shotgun (WGS) entry which is preliminary data.</text>
</comment>
<feature type="region of interest" description="Disordered" evidence="1">
    <location>
        <begin position="320"/>
        <end position="415"/>
    </location>
</feature>
<evidence type="ECO:0000313" key="5">
    <source>
        <dbReference type="Proteomes" id="UP001152797"/>
    </source>
</evidence>
<dbReference type="EMBL" id="CAMXCT030001387">
    <property type="protein sequence ID" value="CAL4776916.1"/>
    <property type="molecule type" value="Genomic_DNA"/>
</dbReference>
<evidence type="ECO:0000313" key="4">
    <source>
        <dbReference type="EMBL" id="CAL4776916.1"/>
    </source>
</evidence>
<reference evidence="2" key="1">
    <citation type="submission" date="2022-10" db="EMBL/GenBank/DDBJ databases">
        <authorList>
            <person name="Chen Y."/>
            <person name="Dougan E. K."/>
            <person name="Chan C."/>
            <person name="Rhodes N."/>
            <person name="Thang M."/>
        </authorList>
    </citation>
    <scope>NUCLEOTIDE SEQUENCE</scope>
</reference>
<accession>A0A9P1CDG7</accession>
<organism evidence="2">
    <name type="scientific">Cladocopium goreaui</name>
    <dbReference type="NCBI Taxonomy" id="2562237"/>
    <lineage>
        <taxon>Eukaryota</taxon>
        <taxon>Sar</taxon>
        <taxon>Alveolata</taxon>
        <taxon>Dinophyceae</taxon>
        <taxon>Suessiales</taxon>
        <taxon>Symbiodiniaceae</taxon>
        <taxon>Cladocopium</taxon>
    </lineage>
</organism>
<sequence>MVPLFIEERGHGRDGELLRDFILRREHLKEDPRVLAVDRWLIRAEFYDDCFQEYVQQYGGEPEVVDLEERAQEVAEACKDVMVVAKVKKKVDELESVAQTGAADVYALRDTLLAAVKDLTTPRRRLGVTSKQLMDDDCKEELKKKEQARLRQVVVDCLKRIWESGVGGEVLKIALEAVKSRINRFKAKAGERTDIIEAMAGHQWAQLEDLVQTIEEHEKSGAARQHLGPIEGRRTKLVIERALENLGGQASSRQVIEWIEQHPEELEKIREAKLNWHVRDGHRKPVWHSTVSSSMHHFRKITKPGQPTIYLAPNAEAPEELPAIRDAPDVAPAAPARKPRKRPSEKAEAEGEAPEPKPKRSRKAKAKPKPSADAVALAAPLAADAPPEAAAPAAPVVPEVRPRSPQRKKKADDPLSLLLDAALEAADKAQ</sequence>
<proteinExistence type="predicted"/>
<reference evidence="3" key="2">
    <citation type="submission" date="2024-04" db="EMBL/GenBank/DDBJ databases">
        <authorList>
            <person name="Chen Y."/>
            <person name="Shah S."/>
            <person name="Dougan E. K."/>
            <person name="Thang M."/>
            <person name="Chan C."/>
        </authorList>
    </citation>
    <scope>NUCLEOTIDE SEQUENCE [LARGE SCALE GENOMIC DNA]</scope>
</reference>
<dbReference type="OrthoDB" id="436801at2759"/>
<dbReference type="EMBL" id="CAMXCT010001387">
    <property type="protein sequence ID" value="CAI3989604.1"/>
    <property type="molecule type" value="Genomic_DNA"/>
</dbReference>
<evidence type="ECO:0000313" key="3">
    <source>
        <dbReference type="EMBL" id="CAL1142979.1"/>
    </source>
</evidence>
<feature type="compositionally biased region" description="Basic and acidic residues" evidence="1">
    <location>
        <begin position="342"/>
        <end position="358"/>
    </location>
</feature>
<protein>
    <submittedName>
        <fullName evidence="4">Adenosine/adenine deaminase</fullName>
    </submittedName>
</protein>
<feature type="compositionally biased region" description="Basic residues" evidence="1">
    <location>
        <begin position="359"/>
        <end position="368"/>
    </location>
</feature>